<sequence>MEIKTLAWHETLELHEITVFNSIGLMKMKEALNQITDTKLKKIYESTINSIELSIKELLQFYPHAPMPGQSSEYRLDNSFYAGDLLAFLKSGVRNYSVAITETASPQLRTVLTKQLNTLIKAHEQIFLYMYEKGLYPSYNLNKLLQGDVSLAQKALSM</sequence>
<comment type="caution">
    <text evidence="4">The sequence shown here is derived from an EMBL/GenBank/DDBJ whole genome shotgun (WGS) entry which is preliminary data.</text>
</comment>
<name>A0ABW4LQW7_9BACI</name>
<evidence type="ECO:0000313" key="4">
    <source>
        <dbReference type="EMBL" id="MFD1737078.1"/>
    </source>
</evidence>
<evidence type="ECO:0000256" key="2">
    <source>
        <dbReference type="ARBA" id="ARBA00024325"/>
    </source>
</evidence>
<keyword evidence="4" id="KW-0167">Capsid protein</keyword>
<dbReference type="InterPro" id="IPR012347">
    <property type="entry name" value="Ferritin-like"/>
</dbReference>
<evidence type="ECO:0000256" key="1">
    <source>
        <dbReference type="ARBA" id="ARBA00022969"/>
    </source>
</evidence>
<proteinExistence type="inferred from homology"/>
<keyword evidence="4" id="KW-0946">Virion</keyword>
<evidence type="ECO:0000256" key="3">
    <source>
        <dbReference type="ARBA" id="ARBA00024344"/>
    </source>
</evidence>
<protein>
    <submittedName>
        <fullName evidence="4">Spore coat protein</fullName>
    </submittedName>
</protein>
<gene>
    <name evidence="4" type="ORF">ACFSCX_10995</name>
</gene>
<dbReference type="PANTHER" id="PTHR39183:SF1">
    <property type="entry name" value="SPORE COAT PROTEIN F-LIKE PROTEIN YHCQ"/>
    <property type="match status" value="1"/>
</dbReference>
<dbReference type="Gene3D" id="1.20.1260.10">
    <property type="match status" value="1"/>
</dbReference>
<dbReference type="Proteomes" id="UP001597214">
    <property type="component" value="Unassembled WGS sequence"/>
</dbReference>
<comment type="subcellular location">
    <subcellularLocation>
        <location evidence="2">Spore coat</location>
    </subcellularLocation>
</comment>
<organism evidence="4 5">
    <name type="scientific">Bacillus salitolerans</name>
    <dbReference type="NCBI Taxonomy" id="1437434"/>
    <lineage>
        <taxon>Bacteria</taxon>
        <taxon>Bacillati</taxon>
        <taxon>Bacillota</taxon>
        <taxon>Bacilli</taxon>
        <taxon>Bacillales</taxon>
        <taxon>Bacillaceae</taxon>
        <taxon>Bacillus</taxon>
    </lineage>
</organism>
<accession>A0ABW4LQW7</accession>
<comment type="similarity">
    <text evidence="3">Belongs to the CotF family.</text>
</comment>
<dbReference type="Pfam" id="PF07875">
    <property type="entry name" value="Coat_F"/>
    <property type="match status" value="1"/>
</dbReference>
<reference evidence="5" key="1">
    <citation type="journal article" date="2019" name="Int. J. Syst. Evol. Microbiol.">
        <title>The Global Catalogue of Microorganisms (GCM) 10K type strain sequencing project: providing services to taxonomists for standard genome sequencing and annotation.</title>
        <authorList>
            <consortium name="The Broad Institute Genomics Platform"/>
            <consortium name="The Broad Institute Genome Sequencing Center for Infectious Disease"/>
            <person name="Wu L."/>
            <person name="Ma J."/>
        </authorList>
    </citation>
    <scope>NUCLEOTIDE SEQUENCE [LARGE SCALE GENOMIC DNA]</scope>
    <source>
        <strain evidence="5">CCUG 49339</strain>
    </source>
</reference>
<dbReference type="EMBL" id="JBHUEM010000015">
    <property type="protein sequence ID" value="MFD1737078.1"/>
    <property type="molecule type" value="Genomic_DNA"/>
</dbReference>
<evidence type="ECO:0000313" key="5">
    <source>
        <dbReference type="Proteomes" id="UP001597214"/>
    </source>
</evidence>
<dbReference type="PANTHER" id="PTHR39183">
    <property type="entry name" value="SPORE COAT PROTEIN F-LIKE PROTEIN YHCQ"/>
    <property type="match status" value="1"/>
</dbReference>
<dbReference type="InterPro" id="IPR012851">
    <property type="entry name" value="Spore_coat_CotF-like"/>
</dbReference>
<keyword evidence="5" id="KW-1185">Reference proteome</keyword>
<keyword evidence="1" id="KW-0749">Sporulation</keyword>
<dbReference type="RefSeq" id="WP_377928276.1">
    <property type="nucleotide sequence ID" value="NZ_JBHUEM010000015.1"/>
</dbReference>